<feature type="region of interest" description="Disordered" evidence="1">
    <location>
        <begin position="194"/>
        <end position="230"/>
    </location>
</feature>
<sequence>MAAAEIQLSEIKHAADIQDQMDNFSPEMESQVEEGKCKRVRKPRRVLHFSDGILEEYSTDEEEEEENKKEQDETRLINPKSLKWGPWMYYWMLYTGNSALSVCDYVGGGMANVLGITSPKFQYEIDEYHRCEEEEKEEREEEAAQMAGWTTTTGTGTPSPADCMKNKIVDSSSLNRSAPEHIETQIATVGETLAVGEVERRNEVKPDPCTAKKNKSNSDVAGDSTEWDRF</sequence>
<evidence type="ECO:0008006" key="4">
    <source>
        <dbReference type="Google" id="ProtNLM"/>
    </source>
</evidence>
<evidence type="ECO:0000313" key="2">
    <source>
        <dbReference type="EMBL" id="KAK4324339.1"/>
    </source>
</evidence>
<keyword evidence="3" id="KW-1185">Reference proteome</keyword>
<dbReference type="InterPro" id="IPR028260">
    <property type="entry name" value="FAM177"/>
</dbReference>
<dbReference type="AlphaFoldDB" id="A0AAE1QCI6"/>
<accession>A0AAE1QCI6</accession>
<organism evidence="2 3">
    <name type="scientific">Petrolisthes manimaculis</name>
    <dbReference type="NCBI Taxonomy" id="1843537"/>
    <lineage>
        <taxon>Eukaryota</taxon>
        <taxon>Metazoa</taxon>
        <taxon>Ecdysozoa</taxon>
        <taxon>Arthropoda</taxon>
        <taxon>Crustacea</taxon>
        <taxon>Multicrustacea</taxon>
        <taxon>Malacostraca</taxon>
        <taxon>Eumalacostraca</taxon>
        <taxon>Eucarida</taxon>
        <taxon>Decapoda</taxon>
        <taxon>Pleocyemata</taxon>
        <taxon>Anomura</taxon>
        <taxon>Galatheoidea</taxon>
        <taxon>Porcellanidae</taxon>
        <taxon>Petrolisthes</taxon>
    </lineage>
</organism>
<comment type="caution">
    <text evidence="2">The sequence shown here is derived from an EMBL/GenBank/DDBJ whole genome shotgun (WGS) entry which is preliminary data.</text>
</comment>
<feature type="compositionally biased region" description="Basic and acidic residues" evidence="1">
    <location>
        <begin position="197"/>
        <end position="206"/>
    </location>
</feature>
<protein>
    <recommendedName>
        <fullName evidence="4">Protein FAM177A1</fullName>
    </recommendedName>
</protein>
<dbReference type="PANTHER" id="PTHR31206">
    <property type="entry name" value="LP10445P"/>
    <property type="match status" value="1"/>
</dbReference>
<gene>
    <name evidence="2" type="ORF">Pmani_005014</name>
</gene>
<evidence type="ECO:0000313" key="3">
    <source>
        <dbReference type="Proteomes" id="UP001292094"/>
    </source>
</evidence>
<dbReference type="PANTHER" id="PTHR31206:SF1">
    <property type="entry name" value="LP10445P"/>
    <property type="match status" value="1"/>
</dbReference>
<dbReference type="Proteomes" id="UP001292094">
    <property type="component" value="Unassembled WGS sequence"/>
</dbReference>
<name>A0AAE1QCI6_9EUCA</name>
<dbReference type="EMBL" id="JAWZYT010000369">
    <property type="protein sequence ID" value="KAK4324339.1"/>
    <property type="molecule type" value="Genomic_DNA"/>
</dbReference>
<evidence type="ECO:0000256" key="1">
    <source>
        <dbReference type="SAM" id="MobiDB-lite"/>
    </source>
</evidence>
<dbReference type="Pfam" id="PF14774">
    <property type="entry name" value="FAM177"/>
    <property type="match status" value="1"/>
</dbReference>
<reference evidence="2" key="1">
    <citation type="submission" date="2023-11" db="EMBL/GenBank/DDBJ databases">
        <title>Genome assemblies of two species of porcelain crab, Petrolisthes cinctipes and Petrolisthes manimaculis (Anomura: Porcellanidae).</title>
        <authorList>
            <person name="Angst P."/>
        </authorList>
    </citation>
    <scope>NUCLEOTIDE SEQUENCE</scope>
    <source>
        <strain evidence="2">PB745_02</strain>
        <tissue evidence="2">Gill</tissue>
    </source>
</reference>
<proteinExistence type="predicted"/>